<accession>D8M167</accession>
<evidence type="ECO:0000256" key="3">
    <source>
        <dbReference type="ARBA" id="ARBA00009466"/>
    </source>
</evidence>
<evidence type="ECO:0000313" key="9">
    <source>
        <dbReference type="Proteomes" id="UP000008312"/>
    </source>
</evidence>
<keyword evidence="6" id="KW-0653">Protein transport</keyword>
<evidence type="ECO:0000256" key="2">
    <source>
        <dbReference type="ARBA" id="ARBA00004496"/>
    </source>
</evidence>
<dbReference type="AlphaFoldDB" id="D8M167"/>
<proteinExistence type="inferred from homology"/>
<dbReference type="GO" id="GO:0006611">
    <property type="term" value="P:protein export from nucleus"/>
    <property type="evidence" value="ECO:0007669"/>
    <property type="project" value="TreeGrafter"/>
</dbReference>
<keyword evidence="5" id="KW-0963">Cytoplasm</keyword>
<dbReference type="InterPro" id="IPR044189">
    <property type="entry name" value="XPO4/7-like"/>
</dbReference>
<evidence type="ECO:0000256" key="1">
    <source>
        <dbReference type="ARBA" id="ARBA00004123"/>
    </source>
</evidence>
<dbReference type="GO" id="GO:0005737">
    <property type="term" value="C:cytoplasm"/>
    <property type="evidence" value="ECO:0007669"/>
    <property type="project" value="UniProtKB-SubCell"/>
</dbReference>
<keyword evidence="7" id="KW-0539">Nucleus</keyword>
<evidence type="ECO:0000256" key="6">
    <source>
        <dbReference type="ARBA" id="ARBA00022927"/>
    </source>
</evidence>
<keyword evidence="9" id="KW-1185">Reference proteome</keyword>
<gene>
    <name evidence="8" type="ORF">GSBLH_T00007048001</name>
</gene>
<dbReference type="GeneID" id="24923172"/>
<evidence type="ECO:0000256" key="4">
    <source>
        <dbReference type="ARBA" id="ARBA00022448"/>
    </source>
</evidence>
<name>D8M167_BLAHO</name>
<dbReference type="RefSeq" id="XP_012895854.1">
    <property type="nucleotide sequence ID" value="XM_013040400.1"/>
</dbReference>
<dbReference type="OrthoDB" id="244158at2759"/>
<keyword evidence="4" id="KW-0813">Transport</keyword>
<dbReference type="GO" id="GO:0005049">
    <property type="term" value="F:nuclear export signal receptor activity"/>
    <property type="evidence" value="ECO:0007669"/>
    <property type="project" value="InterPro"/>
</dbReference>
<evidence type="ECO:0000313" key="8">
    <source>
        <dbReference type="EMBL" id="CBK21806.2"/>
    </source>
</evidence>
<sequence length="163" mass="18500">MEDRHQRSLLSSIDSLANQGPEFFILGLNMMADFVEQMDIPYLMDSTEHRKTVTQFISESLLTIFETALEVVDDISSGSGSEKFNDFTYRNALLQADMKVLSQCLQFDFIGCKSDESADETWVLQIPALWEGFVCNSERLARLFAMYPPSSASIQATNRCSRR</sequence>
<dbReference type="EMBL" id="FN668644">
    <property type="protein sequence ID" value="CBK21806.2"/>
    <property type="molecule type" value="Genomic_DNA"/>
</dbReference>
<dbReference type="PANTHER" id="PTHR12596">
    <property type="entry name" value="EXPORTIN 4,7-RELATED"/>
    <property type="match status" value="1"/>
</dbReference>
<dbReference type="GO" id="GO:0005643">
    <property type="term" value="C:nuclear pore"/>
    <property type="evidence" value="ECO:0007669"/>
    <property type="project" value="TreeGrafter"/>
</dbReference>
<organism evidence="8">
    <name type="scientific">Blastocystis hominis</name>
    <dbReference type="NCBI Taxonomy" id="12968"/>
    <lineage>
        <taxon>Eukaryota</taxon>
        <taxon>Sar</taxon>
        <taxon>Stramenopiles</taxon>
        <taxon>Bigyra</taxon>
        <taxon>Opalozoa</taxon>
        <taxon>Opalinata</taxon>
        <taxon>Blastocystidae</taxon>
        <taxon>Blastocystis</taxon>
    </lineage>
</organism>
<protein>
    <submittedName>
        <fullName evidence="8">Uncharacterized protein</fullName>
    </submittedName>
</protein>
<dbReference type="InParanoid" id="D8M167"/>
<evidence type="ECO:0000256" key="7">
    <source>
        <dbReference type="ARBA" id="ARBA00023242"/>
    </source>
</evidence>
<comment type="subcellular location">
    <subcellularLocation>
        <location evidence="2">Cytoplasm</location>
    </subcellularLocation>
    <subcellularLocation>
        <location evidence="1">Nucleus</location>
    </subcellularLocation>
</comment>
<reference evidence="8" key="1">
    <citation type="submission" date="2010-02" db="EMBL/GenBank/DDBJ databases">
        <title>Sequencing and annotation of the Blastocystis hominis genome.</title>
        <authorList>
            <person name="Wincker P."/>
        </authorList>
    </citation>
    <scope>NUCLEOTIDE SEQUENCE</scope>
    <source>
        <strain evidence="8">Singapore isolate B</strain>
    </source>
</reference>
<evidence type="ECO:0000256" key="5">
    <source>
        <dbReference type="ARBA" id="ARBA00022490"/>
    </source>
</evidence>
<dbReference type="Proteomes" id="UP000008312">
    <property type="component" value="Unassembled WGS sequence"/>
</dbReference>
<comment type="similarity">
    <text evidence="3">Belongs to the exportin family.</text>
</comment>
<dbReference type="PANTHER" id="PTHR12596:SF2">
    <property type="entry name" value="EXPORTIN-7 ISOFORM X1"/>
    <property type="match status" value="1"/>
</dbReference>